<dbReference type="AlphaFoldDB" id="A0A6J4LS97"/>
<keyword evidence="9 12" id="KW-1133">Transmembrane helix</keyword>
<evidence type="ECO:0000256" key="1">
    <source>
        <dbReference type="ARBA" id="ARBA00004651"/>
    </source>
</evidence>
<dbReference type="SUPFAM" id="SSF81342">
    <property type="entry name" value="Transmembrane di-heme cytochromes"/>
    <property type="match status" value="1"/>
</dbReference>
<keyword evidence="6 12" id="KW-0812">Transmembrane</keyword>
<reference evidence="14" key="1">
    <citation type="submission" date="2020-02" db="EMBL/GenBank/DDBJ databases">
        <authorList>
            <person name="Meier V. D."/>
        </authorList>
    </citation>
    <scope>NUCLEOTIDE SEQUENCE</scope>
    <source>
        <strain evidence="14">AVDCRST_MAG11</strain>
    </source>
</reference>
<keyword evidence="11 12" id="KW-0472">Membrane</keyword>
<organism evidence="14">
    <name type="scientific">uncultured Gemmatimonadaceae bacterium</name>
    <dbReference type="NCBI Taxonomy" id="246130"/>
    <lineage>
        <taxon>Bacteria</taxon>
        <taxon>Pseudomonadati</taxon>
        <taxon>Gemmatimonadota</taxon>
        <taxon>Gemmatimonadia</taxon>
        <taxon>Gemmatimonadales</taxon>
        <taxon>Gemmatimonadaceae</taxon>
        <taxon>environmental samples</taxon>
    </lineage>
</organism>
<proteinExistence type="inferred from homology"/>
<name>A0A6J4LS97_9BACT</name>
<dbReference type="GO" id="GO:0005506">
    <property type="term" value="F:iron ion binding"/>
    <property type="evidence" value="ECO:0007669"/>
    <property type="project" value="InterPro"/>
</dbReference>
<keyword evidence="8" id="KW-0249">Electron transport</keyword>
<comment type="similarity">
    <text evidence="2">Belongs to the HupC/HyaC/HydC family.</text>
</comment>
<dbReference type="PANTHER" id="PTHR30485">
    <property type="entry name" value="NI/FE-HYDROGENASE 1 B-TYPE CYTOCHROME SUBUNIT"/>
    <property type="match status" value="1"/>
</dbReference>
<comment type="subcellular location">
    <subcellularLocation>
        <location evidence="1">Cell membrane</location>
        <topology evidence="1">Multi-pass membrane protein</topology>
    </subcellularLocation>
</comment>
<dbReference type="Pfam" id="PF01292">
    <property type="entry name" value="Ni_hydr_CYTB"/>
    <property type="match status" value="1"/>
</dbReference>
<gene>
    <name evidence="14" type="ORF">AVDCRST_MAG11-2941</name>
</gene>
<evidence type="ECO:0000259" key="13">
    <source>
        <dbReference type="Pfam" id="PF01292"/>
    </source>
</evidence>
<evidence type="ECO:0000256" key="10">
    <source>
        <dbReference type="ARBA" id="ARBA00023004"/>
    </source>
</evidence>
<dbReference type="InterPro" id="IPR000516">
    <property type="entry name" value="Ni-dep_Hydgase_cyt-B"/>
</dbReference>
<dbReference type="InterPro" id="IPR051542">
    <property type="entry name" value="Hydrogenase_cytochrome"/>
</dbReference>
<dbReference type="EMBL" id="CADCTU010000648">
    <property type="protein sequence ID" value="CAA9340741.1"/>
    <property type="molecule type" value="Genomic_DNA"/>
</dbReference>
<dbReference type="InterPro" id="IPR016174">
    <property type="entry name" value="Di-haem_cyt_TM"/>
</dbReference>
<evidence type="ECO:0000256" key="5">
    <source>
        <dbReference type="ARBA" id="ARBA00022617"/>
    </source>
</evidence>
<dbReference type="GO" id="GO:0009055">
    <property type="term" value="F:electron transfer activity"/>
    <property type="evidence" value="ECO:0007669"/>
    <property type="project" value="InterPro"/>
</dbReference>
<keyword evidence="7" id="KW-0479">Metal-binding</keyword>
<evidence type="ECO:0000256" key="11">
    <source>
        <dbReference type="ARBA" id="ARBA00023136"/>
    </source>
</evidence>
<evidence type="ECO:0000256" key="12">
    <source>
        <dbReference type="SAM" id="Phobius"/>
    </source>
</evidence>
<evidence type="ECO:0000256" key="4">
    <source>
        <dbReference type="ARBA" id="ARBA00022475"/>
    </source>
</evidence>
<feature type="transmembrane region" description="Helical" evidence="12">
    <location>
        <begin position="136"/>
        <end position="156"/>
    </location>
</feature>
<evidence type="ECO:0000313" key="14">
    <source>
        <dbReference type="EMBL" id="CAA9340741.1"/>
    </source>
</evidence>
<evidence type="ECO:0000256" key="2">
    <source>
        <dbReference type="ARBA" id="ARBA00008622"/>
    </source>
</evidence>
<feature type="transmembrane region" description="Helical" evidence="12">
    <location>
        <begin position="176"/>
        <end position="197"/>
    </location>
</feature>
<dbReference type="PANTHER" id="PTHR30485:SF1">
    <property type="entry name" value="CYTOCHROME YDHU-RELATED"/>
    <property type="match status" value="1"/>
</dbReference>
<sequence>MSRTVRHHWVVRLTHWIAALAIVVMTGSGLRIFNAYPAFARKGETFCCYPWEGAPVPAWATFGGWLAGARHWHFAMMWVLVATGLTYLAFIYLHGEWRDLVPRRGDPRDAWEMAKFYAFRRADHPVQGKHNALQKLAYFAMPLVAAEIVLSGVAIWKPVSLGWLTALFGGYAWARYWHFLGMAALVVLAVGHVFMVLATDPYSLRSMVTGGYSERLSPEARNARPFYHLLPRWGRRAGAPTASAGDDR</sequence>
<evidence type="ECO:0000256" key="7">
    <source>
        <dbReference type="ARBA" id="ARBA00022723"/>
    </source>
</evidence>
<dbReference type="PRINTS" id="PR00161">
    <property type="entry name" value="NIHGNASECYTB"/>
</dbReference>
<keyword evidence="3" id="KW-0813">Transport</keyword>
<accession>A0A6J4LS97</accession>
<keyword evidence="10" id="KW-0408">Iron</keyword>
<dbReference type="Gene3D" id="1.20.950.20">
    <property type="entry name" value="Transmembrane di-heme cytochromes, Chain C"/>
    <property type="match status" value="1"/>
</dbReference>
<dbReference type="GO" id="GO:0005886">
    <property type="term" value="C:plasma membrane"/>
    <property type="evidence" value="ECO:0007669"/>
    <property type="project" value="UniProtKB-SubCell"/>
</dbReference>
<evidence type="ECO:0000256" key="9">
    <source>
        <dbReference type="ARBA" id="ARBA00022989"/>
    </source>
</evidence>
<feature type="transmembrane region" description="Helical" evidence="12">
    <location>
        <begin position="72"/>
        <end position="93"/>
    </location>
</feature>
<feature type="domain" description="Cytochrome b561 bacterial/Ni-hydrogenase" evidence="13">
    <location>
        <begin position="6"/>
        <end position="210"/>
    </location>
</feature>
<keyword evidence="5" id="KW-0349">Heme</keyword>
<dbReference type="InterPro" id="IPR011577">
    <property type="entry name" value="Cyt_b561_bac/Ni-Hgenase"/>
</dbReference>
<dbReference type="GO" id="GO:0022904">
    <property type="term" value="P:respiratory electron transport chain"/>
    <property type="evidence" value="ECO:0007669"/>
    <property type="project" value="InterPro"/>
</dbReference>
<dbReference type="GO" id="GO:0020037">
    <property type="term" value="F:heme binding"/>
    <property type="evidence" value="ECO:0007669"/>
    <property type="project" value="TreeGrafter"/>
</dbReference>
<feature type="transmembrane region" description="Helical" evidence="12">
    <location>
        <begin position="12"/>
        <end position="33"/>
    </location>
</feature>
<evidence type="ECO:0000256" key="6">
    <source>
        <dbReference type="ARBA" id="ARBA00022692"/>
    </source>
</evidence>
<evidence type="ECO:0000256" key="3">
    <source>
        <dbReference type="ARBA" id="ARBA00022448"/>
    </source>
</evidence>
<protein>
    <submittedName>
        <fullName evidence="14">Thiosulfate reductase cytochrome B subunit (Membrane anchoring protein)</fullName>
    </submittedName>
</protein>
<evidence type="ECO:0000256" key="8">
    <source>
        <dbReference type="ARBA" id="ARBA00022982"/>
    </source>
</evidence>
<keyword evidence="4" id="KW-1003">Cell membrane</keyword>